<dbReference type="RefSeq" id="WP_319613836.1">
    <property type="nucleotide sequence ID" value="NZ_JAWXYB010000018.1"/>
</dbReference>
<proteinExistence type="predicted"/>
<accession>A0AAW9DS72</accession>
<keyword evidence="2" id="KW-1185">Reference proteome</keyword>
<evidence type="ECO:0000313" key="1">
    <source>
        <dbReference type="EMBL" id="MDX5930912.1"/>
    </source>
</evidence>
<reference evidence="1 2" key="1">
    <citation type="submission" date="2023-11" db="EMBL/GenBank/DDBJ databases">
        <title>MicrobeMod: A computational toolkit for identifying prokaryotic methylation and restriction-modification with nanopore sequencing.</title>
        <authorList>
            <person name="Crits-Christoph A."/>
            <person name="Kang S.C."/>
            <person name="Lee H."/>
            <person name="Ostrov N."/>
        </authorList>
    </citation>
    <scope>NUCLEOTIDE SEQUENCE [LARGE SCALE GENOMIC DNA]</scope>
    <source>
        <strain evidence="1 2">DSMZ 700</strain>
    </source>
</reference>
<dbReference type="Proteomes" id="UP001279553">
    <property type="component" value="Unassembled WGS sequence"/>
</dbReference>
<dbReference type="EMBL" id="JAWXYB010000018">
    <property type="protein sequence ID" value="MDX5930912.1"/>
    <property type="molecule type" value="Genomic_DNA"/>
</dbReference>
<gene>
    <name evidence="1" type="ORF">SIL87_09065</name>
</gene>
<dbReference type="AlphaFoldDB" id="A0AAW9DS72"/>
<organism evidence="1 2">
    <name type="scientific">Acidiphilium acidophilum</name>
    <name type="common">Thiobacillus acidophilus</name>
    <dbReference type="NCBI Taxonomy" id="76588"/>
    <lineage>
        <taxon>Bacteria</taxon>
        <taxon>Pseudomonadati</taxon>
        <taxon>Pseudomonadota</taxon>
        <taxon>Alphaproteobacteria</taxon>
        <taxon>Acetobacterales</taxon>
        <taxon>Acidocellaceae</taxon>
        <taxon>Acidiphilium</taxon>
    </lineage>
</organism>
<name>A0AAW9DS72_ACIAO</name>
<evidence type="ECO:0000313" key="2">
    <source>
        <dbReference type="Proteomes" id="UP001279553"/>
    </source>
</evidence>
<protein>
    <submittedName>
        <fullName evidence="1">Uncharacterized protein</fullName>
    </submittedName>
</protein>
<comment type="caution">
    <text evidence="1">The sequence shown here is derived from an EMBL/GenBank/DDBJ whole genome shotgun (WGS) entry which is preliminary data.</text>
</comment>
<sequence>MRGDETLDALASIGIGVSRATGDHAFEDDQELFRDIIVVLIAGVMECDQDFIGQPTGIPGLGFVGLSGLVGELVDSSGIPPFSIGPGIAPIRCDSLPSVGMHG</sequence>